<dbReference type="RefSeq" id="WP_106597313.1">
    <property type="nucleotide sequence ID" value="NZ_PYAS01000010.1"/>
</dbReference>
<protein>
    <submittedName>
        <fullName evidence="1">Uncharacterized protein</fullName>
    </submittedName>
</protein>
<dbReference type="EMBL" id="PYAS01000010">
    <property type="protein sequence ID" value="PSL26145.1"/>
    <property type="molecule type" value="Genomic_DNA"/>
</dbReference>
<proteinExistence type="predicted"/>
<name>A0A2P8FWX6_9BACT</name>
<keyword evidence="2" id="KW-1185">Reference proteome</keyword>
<dbReference type="Proteomes" id="UP000241964">
    <property type="component" value="Unassembled WGS sequence"/>
</dbReference>
<dbReference type="OrthoDB" id="1495366at2"/>
<comment type="caution">
    <text evidence="1">The sequence shown here is derived from an EMBL/GenBank/DDBJ whole genome shotgun (WGS) entry which is preliminary data.</text>
</comment>
<sequence>MATSHTAPTRLSNLQNELLKLYAYNVSDDQLRDIRKMLADYFARKIDMEIDQLWESNNWDEQTIESWKSEHMRSQKSM</sequence>
<organism evidence="1 2">
    <name type="scientific">Dyadobacter jiangsuensis</name>
    <dbReference type="NCBI Taxonomy" id="1591085"/>
    <lineage>
        <taxon>Bacteria</taxon>
        <taxon>Pseudomonadati</taxon>
        <taxon>Bacteroidota</taxon>
        <taxon>Cytophagia</taxon>
        <taxon>Cytophagales</taxon>
        <taxon>Spirosomataceae</taxon>
        <taxon>Dyadobacter</taxon>
    </lineage>
</organism>
<evidence type="ECO:0000313" key="2">
    <source>
        <dbReference type="Proteomes" id="UP000241964"/>
    </source>
</evidence>
<reference evidence="1 2" key="1">
    <citation type="submission" date="2018-03" db="EMBL/GenBank/DDBJ databases">
        <title>Genomic Encyclopedia of Archaeal and Bacterial Type Strains, Phase II (KMG-II): from individual species to whole genera.</title>
        <authorList>
            <person name="Goeker M."/>
        </authorList>
    </citation>
    <scope>NUCLEOTIDE SEQUENCE [LARGE SCALE GENOMIC DNA]</scope>
    <source>
        <strain evidence="1 2">DSM 29057</strain>
    </source>
</reference>
<dbReference type="AlphaFoldDB" id="A0A2P8FWX6"/>
<accession>A0A2P8FWX6</accession>
<evidence type="ECO:0000313" key="1">
    <source>
        <dbReference type="EMBL" id="PSL26145.1"/>
    </source>
</evidence>
<gene>
    <name evidence="1" type="ORF">CLV60_110124</name>
</gene>